<evidence type="ECO:0000313" key="6">
    <source>
        <dbReference type="EMBL" id="KAG0719984.1"/>
    </source>
</evidence>
<dbReference type="HAMAP" id="MF_00376">
    <property type="entry name" value="Dephospho_CoA_kinase"/>
    <property type="match status" value="1"/>
</dbReference>
<comment type="similarity">
    <text evidence="1">Belongs to the CoaE family.</text>
</comment>
<keyword evidence="6" id="KW-0418">Kinase</keyword>
<keyword evidence="5" id="KW-1133">Transmembrane helix</keyword>
<evidence type="ECO:0000256" key="1">
    <source>
        <dbReference type="ARBA" id="ARBA00009018"/>
    </source>
</evidence>
<dbReference type="FunFam" id="3.40.50.300:FF:000485">
    <property type="entry name" value="Dephospho-CoA kinase CAB5"/>
    <property type="match status" value="1"/>
</dbReference>
<keyword evidence="5" id="KW-0812">Transmembrane</keyword>
<comment type="caution">
    <text evidence="6">The sequence shown here is derived from an EMBL/GenBank/DDBJ whole genome shotgun (WGS) entry which is preliminary data.</text>
</comment>
<keyword evidence="3" id="KW-0067">ATP-binding</keyword>
<evidence type="ECO:0000313" key="7">
    <source>
        <dbReference type="Proteomes" id="UP000770661"/>
    </source>
</evidence>
<dbReference type="GO" id="GO:0004140">
    <property type="term" value="F:dephospho-CoA kinase activity"/>
    <property type="evidence" value="ECO:0007669"/>
    <property type="project" value="InterPro"/>
</dbReference>
<sequence length="229" mass="25836">MFVVGVSGGIATGKSTVTAIMKEMGVPLVDADVIARQIVEPGRRAWTKIKTAFGEEVFLESGEINREALGKMVFSDAEKRKIINKITHPEIYREIQWQVLRQFLRGEQFVVLDLPLLFENEKFASYLYKTIVVACEDEIQLDRLMARNGYTQKEAIARIETQMPLEQKCKMASFVVENSGSQAATRVQVEGIVKYLRSSRQHLYLRAVWGGGLALVLGLIVALLMYIYS</sequence>
<evidence type="ECO:0000256" key="4">
    <source>
        <dbReference type="ARBA" id="ARBA00044157"/>
    </source>
</evidence>
<keyword evidence="5" id="KW-0472">Membrane</keyword>
<dbReference type="CDD" id="cd02022">
    <property type="entry name" value="DPCK"/>
    <property type="match status" value="1"/>
</dbReference>
<dbReference type="GO" id="GO:0005524">
    <property type="term" value="F:ATP binding"/>
    <property type="evidence" value="ECO:0007669"/>
    <property type="project" value="UniProtKB-KW"/>
</dbReference>
<keyword evidence="6" id="KW-0808">Transferase</keyword>
<organism evidence="6 7">
    <name type="scientific">Chionoecetes opilio</name>
    <name type="common">Atlantic snow crab</name>
    <name type="synonym">Cancer opilio</name>
    <dbReference type="NCBI Taxonomy" id="41210"/>
    <lineage>
        <taxon>Eukaryota</taxon>
        <taxon>Metazoa</taxon>
        <taxon>Ecdysozoa</taxon>
        <taxon>Arthropoda</taxon>
        <taxon>Crustacea</taxon>
        <taxon>Multicrustacea</taxon>
        <taxon>Malacostraca</taxon>
        <taxon>Eumalacostraca</taxon>
        <taxon>Eucarida</taxon>
        <taxon>Decapoda</taxon>
        <taxon>Pleocyemata</taxon>
        <taxon>Brachyura</taxon>
        <taxon>Eubrachyura</taxon>
        <taxon>Majoidea</taxon>
        <taxon>Majidae</taxon>
        <taxon>Chionoecetes</taxon>
    </lineage>
</organism>
<keyword evidence="7" id="KW-1185">Reference proteome</keyword>
<keyword evidence="2" id="KW-0547">Nucleotide-binding</keyword>
<dbReference type="Proteomes" id="UP000770661">
    <property type="component" value="Unassembled WGS sequence"/>
</dbReference>
<dbReference type="InterPro" id="IPR027417">
    <property type="entry name" value="P-loop_NTPase"/>
</dbReference>
<accession>A0A8J4Y9C9</accession>
<dbReference type="PANTHER" id="PTHR10695">
    <property type="entry name" value="DEPHOSPHO-COA KINASE-RELATED"/>
    <property type="match status" value="1"/>
</dbReference>
<protein>
    <recommendedName>
        <fullName evidence="4">Dephospho-CoA kinase domain-containing protein</fullName>
    </recommendedName>
</protein>
<dbReference type="GO" id="GO:0015937">
    <property type="term" value="P:coenzyme A biosynthetic process"/>
    <property type="evidence" value="ECO:0007669"/>
    <property type="project" value="InterPro"/>
</dbReference>
<dbReference type="Pfam" id="PF01121">
    <property type="entry name" value="CoaE"/>
    <property type="match status" value="1"/>
</dbReference>
<evidence type="ECO:0000256" key="3">
    <source>
        <dbReference type="ARBA" id="ARBA00022840"/>
    </source>
</evidence>
<dbReference type="OrthoDB" id="247245at2759"/>
<dbReference type="AlphaFoldDB" id="A0A8J4Y9C9"/>
<gene>
    <name evidence="6" type="primary">dcakd</name>
    <name evidence="6" type="ORF">GWK47_049369</name>
</gene>
<evidence type="ECO:0000256" key="5">
    <source>
        <dbReference type="SAM" id="Phobius"/>
    </source>
</evidence>
<dbReference type="Gene3D" id="3.40.50.300">
    <property type="entry name" value="P-loop containing nucleotide triphosphate hydrolases"/>
    <property type="match status" value="1"/>
</dbReference>
<dbReference type="InterPro" id="IPR001977">
    <property type="entry name" value="Depp_CoAkinase"/>
</dbReference>
<name>A0A8J4Y9C9_CHIOP</name>
<dbReference type="EMBL" id="JACEEZ010013569">
    <property type="protein sequence ID" value="KAG0719984.1"/>
    <property type="molecule type" value="Genomic_DNA"/>
</dbReference>
<dbReference type="GO" id="GO:0005737">
    <property type="term" value="C:cytoplasm"/>
    <property type="evidence" value="ECO:0007669"/>
    <property type="project" value="UniProtKB-ARBA"/>
</dbReference>
<reference evidence="6" key="1">
    <citation type="submission" date="2020-07" db="EMBL/GenBank/DDBJ databases">
        <title>The High-quality genome of the commercially important snow crab, Chionoecetes opilio.</title>
        <authorList>
            <person name="Jeong J.-H."/>
            <person name="Ryu S."/>
        </authorList>
    </citation>
    <scope>NUCLEOTIDE SEQUENCE</scope>
    <source>
        <strain evidence="6">MADBK_172401_WGS</strain>
        <tissue evidence="6">Digestive gland</tissue>
    </source>
</reference>
<dbReference type="PROSITE" id="PS51219">
    <property type="entry name" value="DPCK"/>
    <property type="match status" value="1"/>
</dbReference>
<dbReference type="PANTHER" id="PTHR10695:SF46">
    <property type="entry name" value="BIFUNCTIONAL COENZYME A SYNTHASE-RELATED"/>
    <property type="match status" value="1"/>
</dbReference>
<dbReference type="SUPFAM" id="SSF52540">
    <property type="entry name" value="P-loop containing nucleoside triphosphate hydrolases"/>
    <property type="match status" value="1"/>
</dbReference>
<feature type="transmembrane region" description="Helical" evidence="5">
    <location>
        <begin position="203"/>
        <end position="228"/>
    </location>
</feature>
<proteinExistence type="inferred from homology"/>
<evidence type="ECO:0000256" key="2">
    <source>
        <dbReference type="ARBA" id="ARBA00022741"/>
    </source>
</evidence>
<dbReference type="NCBIfam" id="TIGR00152">
    <property type="entry name" value="dephospho-CoA kinase"/>
    <property type="match status" value="1"/>
</dbReference>